<feature type="binding site" evidence="5">
    <location>
        <position position="184"/>
    </location>
    <ligand>
        <name>GTP</name>
        <dbReference type="ChEBI" id="CHEBI:37565"/>
    </ligand>
</feature>
<dbReference type="Gene3D" id="3.40.50.1440">
    <property type="entry name" value="Tubulin/FtsZ, GTPase domain"/>
    <property type="match status" value="1"/>
</dbReference>
<protein>
    <recommendedName>
        <fullName evidence="5 6">Cell division protein FtsZ</fullName>
    </recommendedName>
</protein>
<keyword evidence="5 7" id="KW-0131">Cell cycle</keyword>
<dbReference type="PANTHER" id="PTHR30314">
    <property type="entry name" value="CELL DIVISION PROTEIN FTSZ-RELATED"/>
    <property type="match status" value="1"/>
</dbReference>
<comment type="subunit">
    <text evidence="5">Homodimer. Polymerizes to form a dynamic ring structure in a strictly GTP-dependent manner. Interacts directly with several other division proteins.</text>
</comment>
<feature type="binding site" evidence="5">
    <location>
        <position position="140"/>
    </location>
    <ligand>
        <name>GTP</name>
        <dbReference type="ChEBI" id="CHEBI:37565"/>
    </ligand>
</feature>
<dbReference type="CDD" id="cd02201">
    <property type="entry name" value="FtsZ_type1"/>
    <property type="match status" value="1"/>
</dbReference>
<proteinExistence type="inferred from homology"/>
<feature type="domain" description="Tubulin/FtsZ 2-layer sandwich" evidence="10">
    <location>
        <begin position="204"/>
        <end position="321"/>
    </location>
</feature>
<feature type="region of interest" description="Disordered" evidence="8">
    <location>
        <begin position="312"/>
        <end position="403"/>
    </location>
</feature>
<dbReference type="InterPro" id="IPR008280">
    <property type="entry name" value="Tub_FtsZ_C"/>
</dbReference>
<sequence length="403" mass="41317">MAAPQNYLAVIKVIGVGGGGVNAINRMIEVGLKGVEFIAINTDAQALLMSDADVKLDVGRELTRGLGAGANPAVGRKAAEDHREEIEEVLKGADMVFVTAGEGGGTGTGGAPVVANIARSLGALTIGVVTRPFTFEGRRRANQAEDGIAELREEVDTLIVIPNDRLLSISDRQVSVLDAFKSADQVLLSGVQGITDLITTPGLINLDFADVKSVMSEAGSALMGIGSARGDDRAVAAAEMAISSPLLEASIDGARGVLLSISGGSDLGLFEINEAAQLVSEAAHPEANIIFGAVIDDALGDEVRVTVIAAGFDGGQPPARRDTVLGSASGSSGARRDEPAPARPSEPSRPSFGSLGSVKPKEEPEPAPEPVADIPVPPPVTPAPRPAYSDSAAEELDVPDFLK</sequence>
<evidence type="ECO:0000256" key="8">
    <source>
        <dbReference type="SAM" id="MobiDB-lite"/>
    </source>
</evidence>
<dbReference type="InterPro" id="IPR045061">
    <property type="entry name" value="FtsZ/CetZ"/>
</dbReference>
<evidence type="ECO:0000256" key="1">
    <source>
        <dbReference type="ARBA" id="ARBA00009690"/>
    </source>
</evidence>
<name>A0ABX7TMM5_STRCY</name>
<dbReference type="InterPro" id="IPR036525">
    <property type="entry name" value="Tubulin/FtsZ_GTPase_sf"/>
</dbReference>
<dbReference type="SUPFAM" id="SSF52490">
    <property type="entry name" value="Tubulin nucleotide-binding domain-like"/>
    <property type="match status" value="1"/>
</dbReference>
<keyword evidence="5" id="KW-0963">Cytoplasm</keyword>
<dbReference type="SMART" id="SM00865">
    <property type="entry name" value="Tubulin_C"/>
    <property type="match status" value="1"/>
</dbReference>
<dbReference type="InterPro" id="IPR037103">
    <property type="entry name" value="Tubulin/FtsZ-like_C"/>
</dbReference>
<dbReference type="PROSITE" id="PS01134">
    <property type="entry name" value="FTSZ_1"/>
    <property type="match status" value="1"/>
</dbReference>
<keyword evidence="4 5" id="KW-0717">Septation</keyword>
<feature type="binding site" evidence="5">
    <location>
        <position position="136"/>
    </location>
    <ligand>
        <name>GTP</name>
        <dbReference type="ChEBI" id="CHEBI:37565"/>
    </ligand>
</feature>
<gene>
    <name evidence="5 11" type="primary">ftsZ</name>
    <name evidence="11" type="ORF">S1361_11465</name>
</gene>
<keyword evidence="3 5" id="KW-0342">GTP-binding</keyword>
<dbReference type="RefSeq" id="WP_208031751.1">
    <property type="nucleotide sequence ID" value="NZ_CP071839.1"/>
</dbReference>
<dbReference type="SUPFAM" id="SSF55307">
    <property type="entry name" value="Tubulin C-terminal domain-like"/>
    <property type="match status" value="1"/>
</dbReference>
<dbReference type="Pfam" id="PF12327">
    <property type="entry name" value="FtsZ_C"/>
    <property type="match status" value="1"/>
</dbReference>
<evidence type="ECO:0000313" key="12">
    <source>
        <dbReference type="Proteomes" id="UP000663908"/>
    </source>
</evidence>
<comment type="function">
    <text evidence="5 7">Essential cell division protein that forms a contractile ring structure (Z ring) at the future cell division site. The regulation of the ring assembly controls the timing and the location of cell division. One of the functions of the FtsZ ring is to recruit other cell division proteins to the septum to produce a new cell wall between the dividing cells. Binds GTP and shows GTPase activity.</text>
</comment>
<evidence type="ECO:0000256" key="7">
    <source>
        <dbReference type="RuleBase" id="RU000631"/>
    </source>
</evidence>
<feature type="binding site" evidence="5">
    <location>
        <begin position="18"/>
        <end position="22"/>
    </location>
    <ligand>
        <name>GTP</name>
        <dbReference type="ChEBI" id="CHEBI:37565"/>
    </ligand>
</feature>
<dbReference type="EMBL" id="CP071839">
    <property type="protein sequence ID" value="QTD97967.1"/>
    <property type="molecule type" value="Genomic_DNA"/>
</dbReference>
<keyword evidence="5 7" id="KW-0132">Cell division</keyword>
<feature type="compositionally biased region" description="Pro residues" evidence="8">
    <location>
        <begin position="375"/>
        <end position="385"/>
    </location>
</feature>
<dbReference type="GO" id="GO:0051301">
    <property type="term" value="P:cell division"/>
    <property type="evidence" value="ECO:0007669"/>
    <property type="project" value="UniProtKB-KW"/>
</dbReference>
<accession>A0ABX7TMM5</accession>
<dbReference type="SMART" id="SM00864">
    <property type="entry name" value="Tubulin"/>
    <property type="match status" value="1"/>
</dbReference>
<dbReference type="Gene3D" id="3.30.1330.20">
    <property type="entry name" value="Tubulin/FtsZ, C-terminal domain"/>
    <property type="match status" value="1"/>
</dbReference>
<evidence type="ECO:0000256" key="2">
    <source>
        <dbReference type="ARBA" id="ARBA00022741"/>
    </source>
</evidence>
<feature type="domain" description="Tubulin/FtsZ GTPase" evidence="9">
    <location>
        <begin position="10"/>
        <end position="202"/>
    </location>
</feature>
<dbReference type="Proteomes" id="UP000663908">
    <property type="component" value="Chromosome"/>
</dbReference>
<dbReference type="InterPro" id="IPR020805">
    <property type="entry name" value="Cell_div_FtsZ_CS"/>
</dbReference>
<keyword evidence="12" id="KW-1185">Reference proteome</keyword>
<dbReference type="PANTHER" id="PTHR30314:SF3">
    <property type="entry name" value="MITOCHONDRIAL DIVISION PROTEIN FSZA"/>
    <property type="match status" value="1"/>
</dbReference>
<dbReference type="NCBIfam" id="TIGR00065">
    <property type="entry name" value="ftsZ"/>
    <property type="match status" value="1"/>
</dbReference>
<dbReference type="InterPro" id="IPR003008">
    <property type="entry name" value="Tubulin_FtsZ_GTPase"/>
</dbReference>
<keyword evidence="2 5" id="KW-0547">Nucleotide-binding</keyword>
<dbReference type="PROSITE" id="PS01135">
    <property type="entry name" value="FTSZ_2"/>
    <property type="match status" value="1"/>
</dbReference>
<evidence type="ECO:0000256" key="4">
    <source>
        <dbReference type="ARBA" id="ARBA00023210"/>
    </source>
</evidence>
<feature type="compositionally biased region" description="Acidic residues" evidence="8">
    <location>
        <begin position="392"/>
        <end position="403"/>
    </location>
</feature>
<reference evidence="11 12" key="1">
    <citation type="submission" date="2021-03" db="EMBL/GenBank/DDBJ databases">
        <title>Complete genome sequence of Streptomyces cyanogenus S136, producer of anticancer angucycline landomycin A.</title>
        <authorList>
            <person name="Hrab P."/>
            <person name="Ruckert C."/>
            <person name="Busche T."/>
            <person name="Ostash I."/>
            <person name="Kalinowski J."/>
            <person name="Fedorenko V."/>
            <person name="Yushchuk O."/>
            <person name="Ostash B."/>
        </authorList>
    </citation>
    <scope>NUCLEOTIDE SEQUENCE [LARGE SCALE GENOMIC DNA]</scope>
    <source>
        <strain evidence="11 12">S136</strain>
    </source>
</reference>
<dbReference type="PRINTS" id="PR00423">
    <property type="entry name" value="CELLDVISFTSZ"/>
</dbReference>
<evidence type="ECO:0000256" key="6">
    <source>
        <dbReference type="NCBIfam" id="TIGR00065"/>
    </source>
</evidence>
<organism evidence="11 12">
    <name type="scientific">Streptomyces cyanogenus</name>
    <dbReference type="NCBI Taxonomy" id="80860"/>
    <lineage>
        <taxon>Bacteria</taxon>
        <taxon>Bacillati</taxon>
        <taxon>Actinomycetota</taxon>
        <taxon>Actinomycetes</taxon>
        <taxon>Kitasatosporales</taxon>
        <taxon>Streptomycetaceae</taxon>
        <taxon>Streptomyces</taxon>
    </lineage>
</organism>
<evidence type="ECO:0000256" key="5">
    <source>
        <dbReference type="HAMAP-Rule" id="MF_00909"/>
    </source>
</evidence>
<evidence type="ECO:0000259" key="9">
    <source>
        <dbReference type="SMART" id="SM00864"/>
    </source>
</evidence>
<evidence type="ECO:0000259" key="10">
    <source>
        <dbReference type="SMART" id="SM00865"/>
    </source>
</evidence>
<dbReference type="InterPro" id="IPR018316">
    <property type="entry name" value="Tubulin/FtsZ_2-layer-sand-dom"/>
</dbReference>
<evidence type="ECO:0000256" key="3">
    <source>
        <dbReference type="ARBA" id="ARBA00023134"/>
    </source>
</evidence>
<evidence type="ECO:0000313" key="11">
    <source>
        <dbReference type="EMBL" id="QTD97967.1"/>
    </source>
</evidence>
<dbReference type="HAMAP" id="MF_00909">
    <property type="entry name" value="FtsZ"/>
    <property type="match status" value="1"/>
</dbReference>
<dbReference type="Pfam" id="PF00091">
    <property type="entry name" value="Tubulin"/>
    <property type="match status" value="1"/>
</dbReference>
<comment type="similarity">
    <text evidence="1 5 7">Belongs to the FtsZ family.</text>
</comment>
<dbReference type="InterPro" id="IPR000158">
    <property type="entry name" value="Cell_div_FtsZ"/>
</dbReference>
<comment type="subcellular location">
    <subcellularLocation>
        <location evidence="5">Cytoplasm</location>
    </subcellularLocation>
    <text evidence="5">Assembles at midcell at the inner surface of the cytoplasmic membrane.</text>
</comment>
<feature type="binding site" evidence="5">
    <location>
        <begin position="105"/>
        <end position="107"/>
    </location>
    <ligand>
        <name>GTP</name>
        <dbReference type="ChEBI" id="CHEBI:37565"/>
    </ligand>
</feature>
<dbReference type="InterPro" id="IPR024757">
    <property type="entry name" value="FtsZ_C"/>
</dbReference>